<organism evidence="1 2">
    <name type="scientific">Thermosulfurimonas dismutans</name>
    <dbReference type="NCBI Taxonomy" id="999894"/>
    <lineage>
        <taxon>Bacteria</taxon>
        <taxon>Pseudomonadati</taxon>
        <taxon>Thermodesulfobacteriota</taxon>
        <taxon>Thermodesulfobacteria</taxon>
        <taxon>Thermodesulfobacteriales</taxon>
        <taxon>Thermodesulfobacteriaceae</taxon>
        <taxon>Thermosulfurimonas</taxon>
    </lineage>
</organism>
<protein>
    <submittedName>
        <fullName evidence="1">Uncharacterized protein</fullName>
    </submittedName>
</protein>
<dbReference type="STRING" id="999894.TDIS_1039"/>
<accession>A0A179D644</accession>
<reference evidence="1 2" key="1">
    <citation type="submission" date="2016-04" db="EMBL/GenBank/DDBJ databases">
        <title>Genome analysis of Thermosulfurimonas dismutans, the first thermophilic sulfur-disproportionating bacterium of the phylum Thermodesulfobacteria.</title>
        <authorList>
            <person name="Mardanov A.V."/>
            <person name="Beletsky A.V."/>
            <person name="Kadnikov V.V."/>
            <person name="Slobodkin A.I."/>
            <person name="Ravin N.V."/>
        </authorList>
    </citation>
    <scope>NUCLEOTIDE SEQUENCE [LARGE SCALE GENOMIC DNA]</scope>
    <source>
        <strain evidence="1 2">S95</strain>
    </source>
</reference>
<sequence>MFYIGNFTVHLEAKDFYVRKEKVLIFDSPLFRELVARDLKVLILENNRKVLVAYKEKEKLRPNLRSLVISRPVILYPKKVPAPLKLILDRSNSNIWLVYKNEKVSLAQIM</sequence>
<name>A0A179D644_9BACT</name>
<dbReference type="Proteomes" id="UP000078390">
    <property type="component" value="Unassembled WGS sequence"/>
</dbReference>
<keyword evidence="2" id="KW-1185">Reference proteome</keyword>
<comment type="caution">
    <text evidence="1">The sequence shown here is derived from an EMBL/GenBank/DDBJ whole genome shotgun (WGS) entry which is preliminary data.</text>
</comment>
<proteinExistence type="predicted"/>
<evidence type="ECO:0000313" key="2">
    <source>
        <dbReference type="Proteomes" id="UP000078390"/>
    </source>
</evidence>
<gene>
    <name evidence="1" type="ORF">TDIS_1039</name>
</gene>
<dbReference type="EMBL" id="LWLG01000005">
    <property type="protein sequence ID" value="OAQ20912.1"/>
    <property type="molecule type" value="Genomic_DNA"/>
</dbReference>
<evidence type="ECO:0000313" key="1">
    <source>
        <dbReference type="EMBL" id="OAQ20912.1"/>
    </source>
</evidence>
<dbReference type="AlphaFoldDB" id="A0A179D644"/>
<dbReference type="RefSeq" id="WP_068670008.1">
    <property type="nucleotide sequence ID" value="NZ_LWLG01000005.1"/>
</dbReference>